<evidence type="ECO:0000256" key="1">
    <source>
        <dbReference type="SAM" id="MobiDB-lite"/>
    </source>
</evidence>
<evidence type="ECO:0000313" key="4">
    <source>
        <dbReference type="EMBL" id="MDC0746983.1"/>
    </source>
</evidence>
<evidence type="ECO:0000259" key="3">
    <source>
        <dbReference type="Pfam" id="PF00149"/>
    </source>
</evidence>
<dbReference type="Proteomes" id="UP001221411">
    <property type="component" value="Unassembled WGS sequence"/>
</dbReference>
<dbReference type="PROSITE" id="PS51257">
    <property type="entry name" value="PROKAR_LIPOPROTEIN"/>
    <property type="match status" value="1"/>
</dbReference>
<dbReference type="Gene3D" id="3.60.21.10">
    <property type="match status" value="1"/>
</dbReference>
<keyword evidence="5" id="KW-1185">Reference proteome</keyword>
<feature type="compositionally biased region" description="Low complexity" evidence="1">
    <location>
        <begin position="27"/>
        <end position="52"/>
    </location>
</feature>
<organism evidence="4 5">
    <name type="scientific">Polyangium mundeleinium</name>
    <dbReference type="NCBI Taxonomy" id="2995306"/>
    <lineage>
        <taxon>Bacteria</taxon>
        <taxon>Pseudomonadati</taxon>
        <taxon>Myxococcota</taxon>
        <taxon>Polyangia</taxon>
        <taxon>Polyangiales</taxon>
        <taxon>Polyangiaceae</taxon>
        <taxon>Polyangium</taxon>
    </lineage>
</organism>
<feature type="signal peptide" evidence="2">
    <location>
        <begin position="1"/>
        <end position="18"/>
    </location>
</feature>
<dbReference type="RefSeq" id="WP_271925347.1">
    <property type="nucleotide sequence ID" value="NZ_JAQNDO010000001.1"/>
</dbReference>
<dbReference type="InterPro" id="IPR029052">
    <property type="entry name" value="Metallo-depent_PP-like"/>
</dbReference>
<dbReference type="PANTHER" id="PTHR46546">
    <property type="entry name" value="SHEWANELLA-LIKE PROTEIN PHOSPHATASE 1"/>
    <property type="match status" value="1"/>
</dbReference>
<proteinExistence type="predicted"/>
<accession>A0ABT5EYS6</accession>
<dbReference type="EMBL" id="JAQNDO010000001">
    <property type="protein sequence ID" value="MDC0746983.1"/>
    <property type="molecule type" value="Genomic_DNA"/>
</dbReference>
<name>A0ABT5EYS6_9BACT</name>
<sequence>MHARIPSLAMAVFALALAACDKRIPESSPAKPPAAAGPQATPGSAAAPSASAQAAFELPPRLPAPARIVAIGDVHGDLAATRTALRIAGAIDEKDRWAGKDLVVVQTGDEIDRGDADREIVDLFERLADEAKAAGGAVIALNGNHEVMNVQLDLRYVTEGSFKDFEGVPGVTTTDPRLARVPENEKARAAAFLPGGPYAKKLAKRGIVALVGDTVFVHGGVSPKHVRYGLDRMNREVSAWMDGSARDLPGLITAEDGPVWLRRYSAAPGPDDCRVLAETLTMLSAKRMVVGHTPQRGGITSACGEQVWRIDVGMSKHYGGKPEVLEIKGAEVRPLRAEP</sequence>
<dbReference type="CDD" id="cd07425">
    <property type="entry name" value="MPP_Shelphs"/>
    <property type="match status" value="1"/>
</dbReference>
<dbReference type="PANTHER" id="PTHR46546:SF4">
    <property type="entry name" value="SHEWANELLA-LIKE PROTEIN PHOSPHATASE 1"/>
    <property type="match status" value="1"/>
</dbReference>
<dbReference type="InterPro" id="IPR004843">
    <property type="entry name" value="Calcineurin-like_PHP"/>
</dbReference>
<dbReference type="SUPFAM" id="SSF56300">
    <property type="entry name" value="Metallo-dependent phosphatases"/>
    <property type="match status" value="1"/>
</dbReference>
<protein>
    <submittedName>
        <fullName evidence="4">Shewanella-like protein phosphatase</fullName>
    </submittedName>
</protein>
<dbReference type="InterPro" id="IPR041787">
    <property type="entry name" value="MPP_Shelphs"/>
</dbReference>
<reference evidence="4 5" key="1">
    <citation type="submission" date="2022-11" db="EMBL/GenBank/DDBJ databases">
        <title>Minimal conservation of predation-associated metabolite biosynthetic gene clusters underscores biosynthetic potential of Myxococcota including descriptions for ten novel species: Archangium lansinium sp. nov., Myxococcus landrumus sp. nov., Nannocystis bai.</title>
        <authorList>
            <person name="Ahearne A."/>
            <person name="Stevens C."/>
            <person name="Dowd S."/>
        </authorList>
    </citation>
    <scope>NUCLEOTIDE SEQUENCE [LARGE SCALE GENOMIC DNA]</scope>
    <source>
        <strain evidence="4 5">RJM3</strain>
    </source>
</reference>
<gene>
    <name evidence="4" type="ORF">POL67_36985</name>
</gene>
<comment type="caution">
    <text evidence="4">The sequence shown here is derived from an EMBL/GenBank/DDBJ whole genome shotgun (WGS) entry which is preliminary data.</text>
</comment>
<feature type="chain" id="PRO_5046507886" evidence="2">
    <location>
        <begin position="19"/>
        <end position="339"/>
    </location>
</feature>
<evidence type="ECO:0000313" key="5">
    <source>
        <dbReference type="Proteomes" id="UP001221411"/>
    </source>
</evidence>
<dbReference type="Pfam" id="PF00149">
    <property type="entry name" value="Metallophos"/>
    <property type="match status" value="1"/>
</dbReference>
<feature type="region of interest" description="Disordered" evidence="1">
    <location>
        <begin position="26"/>
        <end position="52"/>
    </location>
</feature>
<evidence type="ECO:0000256" key="2">
    <source>
        <dbReference type="SAM" id="SignalP"/>
    </source>
</evidence>
<keyword evidence="2" id="KW-0732">Signal</keyword>
<feature type="domain" description="Calcineurin-like phosphoesterase" evidence="3">
    <location>
        <begin position="67"/>
        <end position="295"/>
    </location>
</feature>